<dbReference type="SUPFAM" id="SSF53098">
    <property type="entry name" value="Ribonuclease H-like"/>
    <property type="match status" value="1"/>
</dbReference>
<reference evidence="4 5" key="1">
    <citation type="submission" date="2017-06" db="EMBL/GenBank/DDBJ databases">
        <authorList>
            <person name="Kim H.J."/>
            <person name="Triplett B.A."/>
        </authorList>
    </citation>
    <scope>NUCLEOTIDE SEQUENCE [LARGE SCALE GENOMIC DNA]</scope>
    <source>
        <strain evidence="4 5">DSM 18704</strain>
    </source>
</reference>
<evidence type="ECO:0000313" key="4">
    <source>
        <dbReference type="EMBL" id="SNS98924.1"/>
    </source>
</evidence>
<dbReference type="Proteomes" id="UP000198356">
    <property type="component" value="Unassembled WGS sequence"/>
</dbReference>
<sequence length="654" mass="73951">MTSTDKPPSPAKDDYLIHLNFLPVEMSASPCTIYRRLCSSAQEERPSALATAHRLPVLSPTEVEWQSYWVLHEPAEGFAPFDYQASWSTDVSRRILFECLRRSVMASLSPQQYRFPQNNFIQEVSLIMANYPEGNEALVIQPYFLKASRQIGLLVDFHFDLGQDVPFSRRIQQLSLSLDRNFRRNVDYYVDRSSRVRKFLESRWSVLQNMSLPGAAGPLAISKDFVSLTAERLRPKSYVFAGGKESRSQFTGLRDFGPLQALERPPRLLFVFREQDRLPARRLALALKGLKQRGQYNFPGFNELFKTTLEIDANPIVLPDLSSASMEAALQQATEAAKASPNILPVIVLPNGDDNGYLAQKAHFSHAGMPTQVCTLRILEDEESLKWAVANLALQIFCKAGGRPWKVRPTAERSLIIGISQSHKIRFTDDQAHVDKYFAFSVLTDSSGLFQQIQVLGDSPDHNSYVSALRANLKQVLEANAGAFNRVVIHTSFKLKHEEIRAIEQTTREVAAATDKSKCRFSVIKVNHKSRFFGINRSVNSLVPYEATKVRLGPHEYLVWFEGIYPDKPTVTKAFPGPTHLQFLRVNDEATEPAEERELLQDLVNLSGANWRGFNAKSSPVSVFYCHLVADLVHNFHERGLPMPAVQDIQPWFL</sequence>
<keyword evidence="5" id="KW-1185">Reference proteome</keyword>
<feature type="domain" description="Piwi" evidence="3">
    <location>
        <begin position="343"/>
        <end position="638"/>
    </location>
</feature>
<dbReference type="Gene3D" id="3.30.420.10">
    <property type="entry name" value="Ribonuclease H-like superfamily/Ribonuclease H"/>
    <property type="match status" value="1"/>
</dbReference>
<proteinExistence type="inferred from homology"/>
<dbReference type="EMBL" id="FZOU01000003">
    <property type="protein sequence ID" value="SNS98924.1"/>
    <property type="molecule type" value="Genomic_DNA"/>
</dbReference>
<organism evidence="4 5">
    <name type="scientific">Granulicella rosea</name>
    <dbReference type="NCBI Taxonomy" id="474952"/>
    <lineage>
        <taxon>Bacteria</taxon>
        <taxon>Pseudomonadati</taxon>
        <taxon>Acidobacteriota</taxon>
        <taxon>Terriglobia</taxon>
        <taxon>Terriglobales</taxon>
        <taxon>Acidobacteriaceae</taxon>
        <taxon>Granulicella</taxon>
    </lineage>
</organism>
<dbReference type="InterPro" id="IPR012337">
    <property type="entry name" value="RNaseH-like_sf"/>
</dbReference>
<evidence type="ECO:0000256" key="2">
    <source>
        <dbReference type="ARBA" id="ARBA00035032"/>
    </source>
</evidence>
<evidence type="ECO:0000313" key="5">
    <source>
        <dbReference type="Proteomes" id="UP000198356"/>
    </source>
</evidence>
<protein>
    <recommendedName>
        <fullName evidence="2">Protein argonaute</fullName>
    </recommendedName>
</protein>
<accession>A0A239J2N7</accession>
<evidence type="ECO:0000259" key="3">
    <source>
        <dbReference type="PROSITE" id="PS50822"/>
    </source>
</evidence>
<dbReference type="OrthoDB" id="530017at2"/>
<dbReference type="Pfam" id="PF02171">
    <property type="entry name" value="Piwi"/>
    <property type="match status" value="1"/>
</dbReference>
<name>A0A239J2N7_9BACT</name>
<dbReference type="RefSeq" id="WP_089408463.1">
    <property type="nucleotide sequence ID" value="NZ_FZOU01000003.1"/>
</dbReference>
<evidence type="ECO:0000256" key="1">
    <source>
        <dbReference type="ARBA" id="ARBA00035012"/>
    </source>
</evidence>
<dbReference type="GO" id="GO:0003676">
    <property type="term" value="F:nucleic acid binding"/>
    <property type="evidence" value="ECO:0007669"/>
    <property type="project" value="InterPro"/>
</dbReference>
<dbReference type="Gene3D" id="3.40.50.2300">
    <property type="match status" value="1"/>
</dbReference>
<comment type="similarity">
    <text evidence="1">Belongs to the argonaute family. Long pAgo subfamily.</text>
</comment>
<dbReference type="SMART" id="SM00950">
    <property type="entry name" value="Piwi"/>
    <property type="match status" value="1"/>
</dbReference>
<dbReference type="InterPro" id="IPR003165">
    <property type="entry name" value="Piwi"/>
</dbReference>
<dbReference type="InterPro" id="IPR036397">
    <property type="entry name" value="RNaseH_sf"/>
</dbReference>
<dbReference type="PROSITE" id="PS50822">
    <property type="entry name" value="PIWI"/>
    <property type="match status" value="1"/>
</dbReference>
<gene>
    <name evidence="4" type="ORF">SAMN05421770_103363</name>
</gene>
<dbReference type="AlphaFoldDB" id="A0A239J2N7"/>